<comment type="caution">
    <text evidence="3">The sequence shown here is derived from an EMBL/GenBank/DDBJ whole genome shotgun (WGS) entry which is preliminary data.</text>
</comment>
<gene>
    <name evidence="3" type="ORF">FC60_GL001313</name>
</gene>
<dbReference type="Proteomes" id="UP000051739">
    <property type="component" value="Unassembled WGS sequence"/>
</dbReference>
<organism evidence="3 4">
    <name type="scientific">Limosilactobacillus gastricus DSM 16045</name>
    <dbReference type="NCBI Taxonomy" id="1423749"/>
    <lineage>
        <taxon>Bacteria</taxon>
        <taxon>Bacillati</taxon>
        <taxon>Bacillota</taxon>
        <taxon>Bacilli</taxon>
        <taxon>Lactobacillales</taxon>
        <taxon>Lactobacillaceae</taxon>
        <taxon>Limosilactobacillus</taxon>
    </lineage>
</organism>
<evidence type="ECO:0000259" key="2">
    <source>
        <dbReference type="Pfam" id="PF00156"/>
    </source>
</evidence>
<dbReference type="InterPro" id="IPR051910">
    <property type="entry name" value="ComF/GntX_DNA_util-trans"/>
</dbReference>
<dbReference type="EMBL" id="AZFN01000004">
    <property type="protein sequence ID" value="KRM03229.1"/>
    <property type="molecule type" value="Genomic_DNA"/>
</dbReference>
<dbReference type="SUPFAM" id="SSF53271">
    <property type="entry name" value="PRTase-like"/>
    <property type="match status" value="1"/>
</dbReference>
<dbReference type="Gene3D" id="3.40.50.2020">
    <property type="match status" value="1"/>
</dbReference>
<dbReference type="CDD" id="cd06223">
    <property type="entry name" value="PRTases_typeI"/>
    <property type="match status" value="1"/>
</dbReference>
<comment type="similarity">
    <text evidence="1">Belongs to the ComF/GntX family.</text>
</comment>
<protein>
    <submittedName>
        <fullName evidence="3">Competence protein</fullName>
    </submittedName>
</protein>
<dbReference type="InterPro" id="IPR029057">
    <property type="entry name" value="PRTase-like"/>
</dbReference>
<dbReference type="PANTHER" id="PTHR47505">
    <property type="entry name" value="DNA UTILIZATION PROTEIN YHGH"/>
    <property type="match status" value="1"/>
</dbReference>
<dbReference type="RefSeq" id="WP_056936823.1">
    <property type="nucleotide sequence ID" value="NZ_AZFN01000004.1"/>
</dbReference>
<dbReference type="Pfam" id="PF00156">
    <property type="entry name" value="Pribosyltran"/>
    <property type="match status" value="1"/>
</dbReference>
<reference evidence="3 4" key="1">
    <citation type="journal article" date="2015" name="Genome Announc.">
        <title>Expanding the biotechnology potential of lactobacilli through comparative genomics of 213 strains and associated genera.</title>
        <authorList>
            <person name="Sun Z."/>
            <person name="Harris H.M."/>
            <person name="McCann A."/>
            <person name="Guo C."/>
            <person name="Argimon S."/>
            <person name="Zhang W."/>
            <person name="Yang X."/>
            <person name="Jeffery I.B."/>
            <person name="Cooney J.C."/>
            <person name="Kagawa T.F."/>
            <person name="Liu W."/>
            <person name="Song Y."/>
            <person name="Salvetti E."/>
            <person name="Wrobel A."/>
            <person name="Rasinkangas P."/>
            <person name="Parkhill J."/>
            <person name="Rea M.C."/>
            <person name="O'Sullivan O."/>
            <person name="Ritari J."/>
            <person name="Douillard F.P."/>
            <person name="Paul Ross R."/>
            <person name="Yang R."/>
            <person name="Briner A.E."/>
            <person name="Felis G.E."/>
            <person name="de Vos W.M."/>
            <person name="Barrangou R."/>
            <person name="Klaenhammer T.R."/>
            <person name="Caufield P.W."/>
            <person name="Cui Y."/>
            <person name="Zhang H."/>
            <person name="O'Toole P.W."/>
        </authorList>
    </citation>
    <scope>NUCLEOTIDE SEQUENCE [LARGE SCALE GENOMIC DNA]</scope>
    <source>
        <strain evidence="3 4">DSM 16045</strain>
    </source>
</reference>
<dbReference type="PATRIC" id="fig|1423749.3.peg.1344"/>
<dbReference type="InterPro" id="IPR000836">
    <property type="entry name" value="PRTase_dom"/>
</dbReference>
<name>A0A0R1VCK9_9LACO</name>
<sequence length="223" mass="25367">MKKCLLCHQDIQYQVPLSQLLFGPTPQEPSLCPDCQKRFRPRPQNGCQGCGRPCDRKLCNDCQLWQNEYGWVLKNHSLYHYDQAMKDFMRQYKFMGDYRLHQVFQEEITQKIQSLQPTLVVPIPATPHTLMTRGFNQAAALYTGLLSELLGHLQADKQPQTSKGRQARLSTPQPFVLTSSASLATEHIVLLDDIYTTGRTLYHAADLLRQAGCQDVQSVTLAS</sequence>
<evidence type="ECO:0000313" key="3">
    <source>
        <dbReference type="EMBL" id="KRM03229.1"/>
    </source>
</evidence>
<proteinExistence type="inferred from homology"/>
<evidence type="ECO:0000256" key="1">
    <source>
        <dbReference type="ARBA" id="ARBA00008007"/>
    </source>
</evidence>
<dbReference type="PANTHER" id="PTHR47505:SF1">
    <property type="entry name" value="DNA UTILIZATION PROTEIN YHGH"/>
    <property type="match status" value="1"/>
</dbReference>
<accession>A0A0R1VCK9</accession>
<evidence type="ECO:0000313" key="4">
    <source>
        <dbReference type="Proteomes" id="UP000051739"/>
    </source>
</evidence>
<feature type="domain" description="Phosphoribosyltransferase" evidence="2">
    <location>
        <begin position="132"/>
        <end position="222"/>
    </location>
</feature>
<keyword evidence="4" id="KW-1185">Reference proteome</keyword>
<dbReference type="AlphaFoldDB" id="A0A0R1VCK9"/>